<dbReference type="EMBL" id="GBXM01097425">
    <property type="protein sequence ID" value="JAH11152.1"/>
    <property type="molecule type" value="Transcribed_RNA"/>
</dbReference>
<accession>A0A0E9Q3P1</accession>
<evidence type="ECO:0000313" key="1">
    <source>
        <dbReference type="EMBL" id="JAH11152.1"/>
    </source>
</evidence>
<proteinExistence type="predicted"/>
<reference evidence="1" key="1">
    <citation type="submission" date="2014-11" db="EMBL/GenBank/DDBJ databases">
        <authorList>
            <person name="Amaro Gonzalez C."/>
        </authorList>
    </citation>
    <scope>NUCLEOTIDE SEQUENCE</scope>
</reference>
<name>A0A0E9Q3P1_ANGAN</name>
<organism evidence="1">
    <name type="scientific">Anguilla anguilla</name>
    <name type="common">European freshwater eel</name>
    <name type="synonym">Muraena anguilla</name>
    <dbReference type="NCBI Taxonomy" id="7936"/>
    <lineage>
        <taxon>Eukaryota</taxon>
        <taxon>Metazoa</taxon>
        <taxon>Chordata</taxon>
        <taxon>Craniata</taxon>
        <taxon>Vertebrata</taxon>
        <taxon>Euteleostomi</taxon>
        <taxon>Actinopterygii</taxon>
        <taxon>Neopterygii</taxon>
        <taxon>Teleostei</taxon>
        <taxon>Anguilliformes</taxon>
        <taxon>Anguillidae</taxon>
        <taxon>Anguilla</taxon>
    </lineage>
</organism>
<dbReference type="AlphaFoldDB" id="A0A0E9Q3P1"/>
<protein>
    <submittedName>
        <fullName evidence="1">Uncharacterized protein</fullName>
    </submittedName>
</protein>
<sequence length="45" mass="5175">MCVTVCVYEYVHVCKCKSKCVCLYSSLQRDTEEFHTLNPAQRGVC</sequence>
<reference evidence="1" key="2">
    <citation type="journal article" date="2015" name="Fish Shellfish Immunol.">
        <title>Early steps in the European eel (Anguilla anguilla)-Vibrio vulnificus interaction in the gills: Role of the RtxA13 toxin.</title>
        <authorList>
            <person name="Callol A."/>
            <person name="Pajuelo D."/>
            <person name="Ebbesson L."/>
            <person name="Teles M."/>
            <person name="MacKenzie S."/>
            <person name="Amaro C."/>
        </authorList>
    </citation>
    <scope>NUCLEOTIDE SEQUENCE</scope>
</reference>